<dbReference type="EMBL" id="GHJT01006709">
    <property type="protein sequence ID" value="MOY40680.1"/>
    <property type="molecule type" value="Transcribed_RNA"/>
</dbReference>
<protein>
    <submittedName>
        <fullName evidence="2">Putative secreted protein</fullName>
    </submittedName>
</protein>
<organism evidence="2">
    <name type="scientific">Ixodes scapularis</name>
    <name type="common">Black-legged tick</name>
    <name type="synonym">Deer tick</name>
    <dbReference type="NCBI Taxonomy" id="6945"/>
    <lineage>
        <taxon>Eukaryota</taxon>
        <taxon>Metazoa</taxon>
        <taxon>Ecdysozoa</taxon>
        <taxon>Arthropoda</taxon>
        <taxon>Chelicerata</taxon>
        <taxon>Arachnida</taxon>
        <taxon>Acari</taxon>
        <taxon>Parasitiformes</taxon>
        <taxon>Ixodida</taxon>
        <taxon>Ixodoidea</taxon>
        <taxon>Ixodidae</taxon>
        <taxon>Ixodinae</taxon>
        <taxon>Ixodes</taxon>
    </lineage>
</organism>
<sequence>MFLFSLAAFIVVSFFFFHISAYVGLRLVVCSASSLSFKKSKLFFFHCHHPKGCDGFSMPCSERNVAGVSNTTALAILPNSVAFLSLSLPFLGQSSWLNSTGYWGNWL</sequence>
<keyword evidence="1" id="KW-1133">Transmembrane helix</keyword>
<dbReference type="AlphaFoldDB" id="A0A4D5RTP5"/>
<dbReference type="VEuPathDB" id="VectorBase:ISCW000762"/>
<proteinExistence type="predicted"/>
<keyword evidence="1" id="KW-0472">Membrane</keyword>
<accession>A0A4D5RTP5</accession>
<dbReference type="VEuPathDB" id="VectorBase:ISCI000762"/>
<name>A0A4D5RTP5_IXOSC</name>
<feature type="transmembrane region" description="Helical" evidence="1">
    <location>
        <begin position="6"/>
        <end position="29"/>
    </location>
</feature>
<evidence type="ECO:0000313" key="2">
    <source>
        <dbReference type="EMBL" id="MOY40680.1"/>
    </source>
</evidence>
<keyword evidence="1" id="KW-0812">Transmembrane</keyword>
<reference evidence="2" key="1">
    <citation type="submission" date="2019-04" db="EMBL/GenBank/DDBJ databases">
        <title>An insight into the mialome of Ixodes scapularis.</title>
        <authorList>
            <person name="Ribeiro J.M."/>
            <person name="Mather T.N."/>
            <person name="Karim S."/>
        </authorList>
    </citation>
    <scope>NUCLEOTIDE SEQUENCE</scope>
</reference>
<evidence type="ECO:0000256" key="1">
    <source>
        <dbReference type="SAM" id="Phobius"/>
    </source>
</evidence>